<sequence>MMSFEIAPEYVALIVQAVRDAESFAAKLNIDLSRCRVEIHKNVPCRETVCDLVHFYEEVPAADWLEVSGLKDVCVYIARESRQTVLITQSR</sequence>
<keyword evidence="2" id="KW-1185">Reference proteome</keyword>
<evidence type="ECO:0000313" key="2">
    <source>
        <dbReference type="Proteomes" id="UP000768471"/>
    </source>
</evidence>
<accession>A0ABS0NCB9</accession>
<dbReference type="Proteomes" id="UP000768471">
    <property type="component" value="Unassembled WGS sequence"/>
</dbReference>
<dbReference type="RefSeq" id="WP_197903738.1">
    <property type="nucleotide sequence ID" value="NZ_JACSGR010000007.1"/>
</dbReference>
<reference evidence="1 2" key="1">
    <citation type="submission" date="2020-09" db="EMBL/GenBank/DDBJ databases">
        <title>Eikenella S3660 sp. nov., isolated from a throat swab.</title>
        <authorList>
            <person name="Buhl M."/>
        </authorList>
    </citation>
    <scope>NUCLEOTIDE SEQUENCE [LARGE SCALE GENOMIC DNA]</scope>
    <source>
        <strain evidence="1 2">S3360</strain>
    </source>
</reference>
<evidence type="ECO:0000313" key="1">
    <source>
        <dbReference type="EMBL" id="MBH5329907.1"/>
    </source>
</evidence>
<proteinExistence type="predicted"/>
<name>A0ABS0NCB9_9NEIS</name>
<comment type="caution">
    <text evidence="1">The sequence shown here is derived from an EMBL/GenBank/DDBJ whole genome shotgun (WGS) entry which is preliminary data.</text>
</comment>
<protein>
    <submittedName>
        <fullName evidence="1">Uncharacterized protein</fullName>
    </submittedName>
</protein>
<dbReference type="EMBL" id="JACSGR010000007">
    <property type="protein sequence ID" value="MBH5329907.1"/>
    <property type="molecule type" value="Genomic_DNA"/>
</dbReference>
<organism evidence="1 2">
    <name type="scientific">Eikenella glucosivorans</name>
    <dbReference type="NCBI Taxonomy" id="2766967"/>
    <lineage>
        <taxon>Bacteria</taxon>
        <taxon>Pseudomonadati</taxon>
        <taxon>Pseudomonadota</taxon>
        <taxon>Betaproteobacteria</taxon>
        <taxon>Neisseriales</taxon>
        <taxon>Neisseriaceae</taxon>
        <taxon>Eikenella</taxon>
    </lineage>
</organism>
<gene>
    <name evidence="1" type="ORF">H9Q10_09540</name>
</gene>